<sequence length="283" mass="32653">MHWEKKAQLAEEAKEAVNSHVETSDANDMKMEIQRMELKKKGLLREQECLTQELEKAVHKREILIDKNEFNKSKNKKDSKETVTKETNQLKNKIAAIEKDIKLRNEQVDELAIETGQMYEKLNMIKAECQAKQEEINACTEMLPTLAFQKHLSVLDLNLNQQQLIMWRSFSEGKFRPIFKSTENCLSEINKHTTRILALTSILDDIMKEHPKLKPDLEPLKMLLEAKQTILDAYAEPPSSRARDDVTPVPETELPAEESMTQLPSEHTLVPTDHEDDLDENPP</sequence>
<dbReference type="AlphaFoldDB" id="A0ABD2QB70"/>
<dbReference type="Proteomes" id="UP001626550">
    <property type="component" value="Unassembled WGS sequence"/>
</dbReference>
<feature type="coiled-coil region" evidence="1">
    <location>
        <begin position="26"/>
        <end position="114"/>
    </location>
</feature>
<proteinExistence type="predicted"/>
<feature type="compositionally biased region" description="Basic and acidic residues" evidence="2">
    <location>
        <begin position="1"/>
        <end position="17"/>
    </location>
</feature>
<feature type="region of interest" description="Disordered" evidence="2">
    <location>
        <begin position="234"/>
        <end position="283"/>
    </location>
</feature>
<feature type="region of interest" description="Disordered" evidence="2">
    <location>
        <begin position="1"/>
        <end position="23"/>
    </location>
</feature>
<gene>
    <name evidence="3" type="primary">CCDC40_1</name>
    <name evidence="3" type="ORF">Ciccas_004581</name>
</gene>
<feature type="compositionally biased region" description="Acidic residues" evidence="2">
    <location>
        <begin position="274"/>
        <end position="283"/>
    </location>
</feature>
<dbReference type="PANTHER" id="PTHR16275:SF8">
    <property type="entry name" value="COILED-COIL DOMAIN-CONTAINING PROTEIN 40"/>
    <property type="match status" value="1"/>
</dbReference>
<organism evidence="3 4">
    <name type="scientific">Cichlidogyrus casuarinus</name>
    <dbReference type="NCBI Taxonomy" id="1844966"/>
    <lineage>
        <taxon>Eukaryota</taxon>
        <taxon>Metazoa</taxon>
        <taxon>Spiralia</taxon>
        <taxon>Lophotrochozoa</taxon>
        <taxon>Platyhelminthes</taxon>
        <taxon>Monogenea</taxon>
        <taxon>Monopisthocotylea</taxon>
        <taxon>Dactylogyridea</taxon>
        <taxon>Ancyrocephalidae</taxon>
        <taxon>Cichlidogyrus</taxon>
    </lineage>
</organism>
<evidence type="ECO:0000256" key="2">
    <source>
        <dbReference type="SAM" id="MobiDB-lite"/>
    </source>
</evidence>
<evidence type="ECO:0000313" key="4">
    <source>
        <dbReference type="Proteomes" id="UP001626550"/>
    </source>
</evidence>
<reference evidence="3 4" key="1">
    <citation type="submission" date="2024-11" db="EMBL/GenBank/DDBJ databases">
        <title>Adaptive evolution of stress response genes in parasites aligns with host niche diversity.</title>
        <authorList>
            <person name="Hahn C."/>
            <person name="Resl P."/>
        </authorList>
    </citation>
    <scope>NUCLEOTIDE SEQUENCE [LARGE SCALE GENOMIC DNA]</scope>
    <source>
        <strain evidence="3">EGGRZ-B1_66</strain>
        <tissue evidence="3">Body</tissue>
    </source>
</reference>
<keyword evidence="1" id="KW-0175">Coiled coil</keyword>
<name>A0ABD2QB70_9PLAT</name>
<dbReference type="EMBL" id="JBJKFK010000485">
    <property type="protein sequence ID" value="KAL3316760.1"/>
    <property type="molecule type" value="Genomic_DNA"/>
</dbReference>
<dbReference type="PANTHER" id="PTHR16275">
    <property type="entry name" value="COILED-COIL DOMAIN-CONTAINING PROTEIN 40"/>
    <property type="match status" value="1"/>
</dbReference>
<keyword evidence="4" id="KW-1185">Reference proteome</keyword>
<evidence type="ECO:0000256" key="1">
    <source>
        <dbReference type="SAM" id="Coils"/>
    </source>
</evidence>
<protein>
    <submittedName>
        <fullName evidence="3">Coiled-coil domain-containing protein 40</fullName>
    </submittedName>
</protein>
<evidence type="ECO:0000313" key="3">
    <source>
        <dbReference type="EMBL" id="KAL3316760.1"/>
    </source>
</evidence>
<comment type="caution">
    <text evidence="3">The sequence shown here is derived from an EMBL/GenBank/DDBJ whole genome shotgun (WGS) entry which is preliminary data.</text>
</comment>
<dbReference type="InterPro" id="IPR037386">
    <property type="entry name" value="CCDC40"/>
</dbReference>
<accession>A0ABD2QB70</accession>